<evidence type="ECO:0000313" key="3">
    <source>
        <dbReference type="EMBL" id="OGF82151.1"/>
    </source>
</evidence>
<dbReference type="EMBL" id="MFIA01000026">
    <property type="protein sequence ID" value="OGF82151.1"/>
    <property type="molecule type" value="Genomic_DNA"/>
</dbReference>
<feature type="region of interest" description="Disordered" evidence="1">
    <location>
        <begin position="59"/>
        <end position="91"/>
    </location>
</feature>
<reference evidence="3 4" key="1">
    <citation type="journal article" date="2016" name="Nat. Commun.">
        <title>Thousands of microbial genomes shed light on interconnected biogeochemical processes in an aquifer system.</title>
        <authorList>
            <person name="Anantharaman K."/>
            <person name="Brown C.T."/>
            <person name="Hug L.A."/>
            <person name="Sharon I."/>
            <person name="Castelle C.J."/>
            <person name="Probst A.J."/>
            <person name="Thomas B.C."/>
            <person name="Singh A."/>
            <person name="Wilkins M.J."/>
            <person name="Karaoz U."/>
            <person name="Brodie E.L."/>
            <person name="Williams K.H."/>
            <person name="Hubbard S.S."/>
            <person name="Banfield J.F."/>
        </authorList>
    </citation>
    <scope>NUCLEOTIDE SEQUENCE [LARGE SCALE GENOMIC DNA]</scope>
</reference>
<proteinExistence type="predicted"/>
<keyword evidence="2" id="KW-1133">Transmembrane helix</keyword>
<evidence type="ECO:0000256" key="2">
    <source>
        <dbReference type="SAM" id="Phobius"/>
    </source>
</evidence>
<evidence type="ECO:0000313" key="4">
    <source>
        <dbReference type="Proteomes" id="UP000178046"/>
    </source>
</evidence>
<protein>
    <submittedName>
        <fullName evidence="3">Uncharacterized protein</fullName>
    </submittedName>
</protein>
<feature type="transmembrane region" description="Helical" evidence="2">
    <location>
        <begin position="21"/>
        <end position="43"/>
    </location>
</feature>
<evidence type="ECO:0000256" key="1">
    <source>
        <dbReference type="SAM" id="MobiDB-lite"/>
    </source>
</evidence>
<keyword evidence="2" id="KW-0812">Transmembrane</keyword>
<keyword evidence="2" id="KW-0472">Membrane</keyword>
<sequence>MINPRKIKVIFIEYCFLGSRFYLMYIYFAGSEAFLRLAIMAIIKEKIVPKITIAGPTKYIPKSRPKQLSPEQFDKDRTRDNNPPDSNDRAKPVNRIFLKTFTVCLYTKTEISNTLKTNAVIAPIAVKASSDHPIPKRRSARDTIIKIINDEIIMKKISFPKNMVRVPIASLSRILDKVGTDVFPRFFGGFYQRGTLFLY</sequence>
<organism evidence="3 4">
    <name type="scientific">Candidatus Giovannonibacteria bacterium RIFCSPLOWO2_01_FULL_44_16</name>
    <dbReference type="NCBI Taxonomy" id="1798348"/>
    <lineage>
        <taxon>Bacteria</taxon>
        <taxon>Candidatus Giovannoniibacteriota</taxon>
    </lineage>
</organism>
<name>A0A1F5X3K1_9BACT</name>
<gene>
    <name evidence="3" type="ORF">A2924_00490</name>
</gene>
<dbReference type="AlphaFoldDB" id="A0A1F5X3K1"/>
<comment type="caution">
    <text evidence="3">The sequence shown here is derived from an EMBL/GenBank/DDBJ whole genome shotgun (WGS) entry which is preliminary data.</text>
</comment>
<dbReference type="Proteomes" id="UP000178046">
    <property type="component" value="Unassembled WGS sequence"/>
</dbReference>
<accession>A0A1F5X3K1</accession>
<feature type="compositionally biased region" description="Basic and acidic residues" evidence="1">
    <location>
        <begin position="72"/>
        <end position="91"/>
    </location>
</feature>